<sequence>MGRQDWARPAVLLNPLEGEPTDADSHIGGPMLWPIDEPWPSCDEHGEPFVGAVQLYQRDFAELPFPDGIDLLQVFLCTLDHDAEHAYGPDVRLVWRDSTTVFELIEEEPEPSVQEELYVPTVNVFEPIRYVEYPTPVERPEDLRDEEWPETSSGSKIGGWTAWWQSGPLEFECPECGSVQRQTLSLATHEPSGDDVEWEFGSEGNLNVLLCTKDVRHPAQVLID</sequence>
<protein>
    <submittedName>
        <fullName evidence="1">DUF1963 domain-containing protein</fullName>
    </submittedName>
</protein>
<dbReference type="AlphaFoldDB" id="A0A7C9VVZ5"/>
<accession>A0A7C9VVZ5</accession>
<gene>
    <name evidence="1" type="ORF">G7043_36935</name>
</gene>
<dbReference type="Pfam" id="PF09234">
    <property type="entry name" value="DUF1963"/>
    <property type="match status" value="1"/>
</dbReference>
<evidence type="ECO:0000313" key="1">
    <source>
        <dbReference type="EMBL" id="NGY64512.1"/>
    </source>
</evidence>
<reference evidence="1 2" key="1">
    <citation type="submission" date="2020-03" db="EMBL/GenBank/DDBJ databases">
        <title>Isolation and identification of active actinomycetes.</title>
        <authorList>
            <person name="Sun X."/>
        </authorList>
    </citation>
    <scope>NUCLEOTIDE SEQUENCE [LARGE SCALE GENOMIC DNA]</scope>
    <source>
        <strain evidence="1 2">NEAU-D13</strain>
    </source>
</reference>
<dbReference type="InterPro" id="IPR015315">
    <property type="entry name" value="DUF1963"/>
</dbReference>
<dbReference type="Gene3D" id="2.30.320.10">
    <property type="entry name" value="YwqG-like"/>
    <property type="match status" value="1"/>
</dbReference>
<name>A0A7C9VVZ5_9PSEU</name>
<dbReference type="RefSeq" id="WP_166053334.1">
    <property type="nucleotide sequence ID" value="NZ_JAAMPJ010000013.1"/>
</dbReference>
<dbReference type="SUPFAM" id="SSF103032">
    <property type="entry name" value="Hypothetical protein YwqG"/>
    <property type="match status" value="1"/>
</dbReference>
<evidence type="ECO:0000313" key="2">
    <source>
        <dbReference type="Proteomes" id="UP000481360"/>
    </source>
</evidence>
<comment type="caution">
    <text evidence="1">The sequence shown here is derived from an EMBL/GenBank/DDBJ whole genome shotgun (WGS) entry which is preliminary data.</text>
</comment>
<dbReference type="InterPro" id="IPR035948">
    <property type="entry name" value="YwqG-like_sf"/>
</dbReference>
<organism evidence="1 2">
    <name type="scientific">Lentzea alba</name>
    <dbReference type="NCBI Taxonomy" id="2714351"/>
    <lineage>
        <taxon>Bacteria</taxon>
        <taxon>Bacillati</taxon>
        <taxon>Actinomycetota</taxon>
        <taxon>Actinomycetes</taxon>
        <taxon>Pseudonocardiales</taxon>
        <taxon>Pseudonocardiaceae</taxon>
        <taxon>Lentzea</taxon>
    </lineage>
</organism>
<dbReference type="EMBL" id="JAAMPJ010000013">
    <property type="protein sequence ID" value="NGY64512.1"/>
    <property type="molecule type" value="Genomic_DNA"/>
</dbReference>
<proteinExistence type="predicted"/>
<keyword evidence="2" id="KW-1185">Reference proteome</keyword>
<dbReference type="Proteomes" id="UP000481360">
    <property type="component" value="Unassembled WGS sequence"/>
</dbReference>